<dbReference type="GO" id="GO:0012505">
    <property type="term" value="C:endomembrane system"/>
    <property type="evidence" value="ECO:0007669"/>
    <property type="project" value="UniProtKB-SubCell"/>
</dbReference>
<evidence type="ECO:0000256" key="14">
    <source>
        <dbReference type="RuleBase" id="RU003848"/>
    </source>
</evidence>
<keyword evidence="17" id="KW-1185">Reference proteome</keyword>
<dbReference type="GO" id="GO:0046961">
    <property type="term" value="F:proton-transporting ATPase activity, rotational mechanism"/>
    <property type="evidence" value="ECO:0007669"/>
    <property type="project" value="TreeGrafter"/>
</dbReference>
<gene>
    <name evidence="13" type="primary">atpF</name>
    <name evidence="16" type="ORF">Ga0080559_TMP1566</name>
</gene>
<keyword evidence="4 13" id="KW-0812">Transmembrane</keyword>
<evidence type="ECO:0000256" key="10">
    <source>
        <dbReference type="ARBA" id="ARBA00025198"/>
    </source>
</evidence>
<keyword evidence="8 13" id="KW-0472">Membrane</keyword>
<dbReference type="KEGG" id="tpro:Ga0080559_TMP1566"/>
<proteinExistence type="inferred from homology"/>
<comment type="function">
    <text evidence="10 13">F(1)F(0) ATP synthase produces ATP from ADP in the presence of a proton or sodium gradient. F-type ATPases consist of two structural domains, F(1) containing the extramembraneous catalytic core and F(0) containing the membrane proton channel, linked together by a central stalk and a peripheral stalk. During catalysis, ATP synthesis in the catalytic domain of F(1) is coupled via a rotary mechanism of the central stalk subunits to proton translocation.</text>
</comment>
<evidence type="ECO:0000256" key="6">
    <source>
        <dbReference type="ARBA" id="ARBA00022989"/>
    </source>
</evidence>
<feature type="transmembrane region" description="Helical" evidence="13">
    <location>
        <begin position="6"/>
        <end position="27"/>
    </location>
</feature>
<dbReference type="HAMAP" id="MF_01398">
    <property type="entry name" value="ATP_synth_b_bprime"/>
    <property type="match status" value="1"/>
</dbReference>
<dbReference type="PANTHER" id="PTHR33445:SF2">
    <property type="entry name" value="ATP SYNTHASE SUBUNIT B', CHLOROPLASTIC"/>
    <property type="match status" value="1"/>
</dbReference>
<evidence type="ECO:0000256" key="12">
    <source>
        <dbReference type="ARBA" id="ARBA00037847"/>
    </source>
</evidence>
<keyword evidence="2 13" id="KW-0813">Transport</keyword>
<dbReference type="RefSeq" id="WP_076622749.1">
    <property type="nucleotide sequence ID" value="NZ_BMEW01000011.1"/>
</dbReference>
<dbReference type="PANTHER" id="PTHR33445">
    <property type="entry name" value="ATP SYNTHASE SUBUNIT B', CHLOROPLASTIC"/>
    <property type="match status" value="1"/>
</dbReference>
<keyword evidence="7 13" id="KW-0406">Ion transport</keyword>
<dbReference type="Proteomes" id="UP000186559">
    <property type="component" value="Chromosome"/>
</dbReference>
<evidence type="ECO:0000256" key="1">
    <source>
        <dbReference type="ARBA" id="ARBA00005513"/>
    </source>
</evidence>
<evidence type="ECO:0000256" key="8">
    <source>
        <dbReference type="ARBA" id="ARBA00023136"/>
    </source>
</evidence>
<evidence type="ECO:0000256" key="7">
    <source>
        <dbReference type="ARBA" id="ARBA00023065"/>
    </source>
</evidence>
<evidence type="ECO:0000256" key="2">
    <source>
        <dbReference type="ARBA" id="ARBA00022448"/>
    </source>
</evidence>
<keyword evidence="9 13" id="KW-0066">ATP synthesis</keyword>
<dbReference type="AlphaFoldDB" id="A0A1U7D2L3"/>
<keyword evidence="15" id="KW-0175">Coiled coil</keyword>
<evidence type="ECO:0000313" key="16">
    <source>
        <dbReference type="EMBL" id="APX22362.1"/>
    </source>
</evidence>
<keyword evidence="5 13" id="KW-0375">Hydrogen ion transport</keyword>
<dbReference type="InterPro" id="IPR050059">
    <property type="entry name" value="ATP_synthase_B_chain"/>
</dbReference>
<evidence type="ECO:0000256" key="3">
    <source>
        <dbReference type="ARBA" id="ARBA00022547"/>
    </source>
</evidence>
<dbReference type="CDD" id="cd06503">
    <property type="entry name" value="ATP-synt_Fo_b"/>
    <property type="match status" value="1"/>
</dbReference>
<evidence type="ECO:0000256" key="11">
    <source>
        <dbReference type="ARBA" id="ARBA00025614"/>
    </source>
</evidence>
<evidence type="ECO:0000256" key="15">
    <source>
        <dbReference type="SAM" id="Coils"/>
    </source>
</evidence>
<sequence>MTIDWWTLGLQTVNVLILLWMLARFLFRPVAGIIAERQAAAHAALDEADAARREAATAREAAQVEEQTLRERRTALLDKAREDAGREKTRLVEAARAEIDQMRREARADLARQREDQRQQVAQEAGSLAIDIAQRLLTRLPEDARVAGFVDGLADEIGTLPDATRAAMRNDGPLRLRTARALDEAETDAIRARLSEVLGGPVTLEVSTRPGLLAGLELEAPSALVRNHLRADLDRIEAELTRHD</sequence>
<dbReference type="GO" id="GO:0046933">
    <property type="term" value="F:proton-transporting ATP synthase activity, rotational mechanism"/>
    <property type="evidence" value="ECO:0007669"/>
    <property type="project" value="UniProtKB-UniRule"/>
</dbReference>
<evidence type="ECO:0000313" key="17">
    <source>
        <dbReference type="Proteomes" id="UP000186559"/>
    </source>
</evidence>
<dbReference type="GO" id="GO:0005886">
    <property type="term" value="C:plasma membrane"/>
    <property type="evidence" value="ECO:0007669"/>
    <property type="project" value="UniProtKB-SubCell"/>
</dbReference>
<comment type="subcellular location">
    <subcellularLocation>
        <location evidence="13">Cell membrane</location>
        <topology evidence="13">Single-pass membrane protein</topology>
    </subcellularLocation>
    <subcellularLocation>
        <location evidence="12">Endomembrane system</location>
        <topology evidence="12">Single-pass membrane protein</topology>
    </subcellularLocation>
</comment>
<name>A0A1U7D2L3_9RHOB</name>
<dbReference type="Pfam" id="PF00430">
    <property type="entry name" value="ATP-synt_B"/>
    <property type="match status" value="1"/>
</dbReference>
<evidence type="ECO:0000256" key="13">
    <source>
        <dbReference type="HAMAP-Rule" id="MF_01398"/>
    </source>
</evidence>
<dbReference type="EMBL" id="CP014796">
    <property type="protein sequence ID" value="APX22362.1"/>
    <property type="molecule type" value="Genomic_DNA"/>
</dbReference>
<protein>
    <recommendedName>
        <fullName evidence="13">ATP synthase subunit b</fullName>
    </recommendedName>
    <alternativeName>
        <fullName evidence="13">ATP synthase F(0) sector subunit b</fullName>
    </alternativeName>
    <alternativeName>
        <fullName evidence="13">ATPase subunit I</fullName>
    </alternativeName>
    <alternativeName>
        <fullName evidence="13">F-type ATPase subunit b</fullName>
        <shortName evidence="13">F-ATPase subunit b</shortName>
    </alternativeName>
</protein>
<comment type="similarity">
    <text evidence="1 13 14">Belongs to the ATPase B chain family.</text>
</comment>
<evidence type="ECO:0000256" key="9">
    <source>
        <dbReference type="ARBA" id="ARBA00023310"/>
    </source>
</evidence>
<organism evidence="16 17">
    <name type="scientific">Salipiger profundus</name>
    <dbReference type="NCBI Taxonomy" id="1229727"/>
    <lineage>
        <taxon>Bacteria</taxon>
        <taxon>Pseudomonadati</taxon>
        <taxon>Pseudomonadota</taxon>
        <taxon>Alphaproteobacteria</taxon>
        <taxon>Rhodobacterales</taxon>
        <taxon>Roseobacteraceae</taxon>
        <taxon>Salipiger</taxon>
    </lineage>
</organism>
<keyword evidence="3 13" id="KW-0138">CF(0)</keyword>
<comment type="function">
    <text evidence="11">Component of the F(0) channel, it forms part of the peripheral stalk, linking F(1) to F(0). The b'-subunit is a diverged and duplicated form of b found in plants and photosynthetic bacteria.</text>
</comment>
<reference evidence="16 17" key="1">
    <citation type="submission" date="2016-03" db="EMBL/GenBank/DDBJ databases">
        <title>Deep-sea bacteria in the southern Pacific.</title>
        <authorList>
            <person name="Tang K."/>
        </authorList>
    </citation>
    <scope>NUCLEOTIDE SEQUENCE [LARGE SCALE GENOMIC DNA]</scope>
    <source>
        <strain evidence="16 17">JLT2016</strain>
    </source>
</reference>
<accession>A0A1U7D2L3</accession>
<comment type="subunit">
    <text evidence="13">F-type ATPases have 2 components, F(1) - the catalytic core - and F(0) - the membrane proton channel. F(1) has five subunits: alpha(3), beta(3), gamma(1), delta(1), epsilon(1). F(0) has three main subunits: a(1), b(2) and c(10-14). The alpha and beta chains form an alternating ring which encloses part of the gamma chain. F(1) is attached to F(0) by a central stalk formed by the gamma and epsilon chains, while a peripheral stalk is formed by the delta and b chains.</text>
</comment>
<dbReference type="STRING" id="1229727.Ga0080559_TMP1566"/>
<dbReference type="GO" id="GO:0045259">
    <property type="term" value="C:proton-transporting ATP synthase complex"/>
    <property type="evidence" value="ECO:0007669"/>
    <property type="project" value="UniProtKB-KW"/>
</dbReference>
<feature type="coiled-coil region" evidence="15">
    <location>
        <begin position="41"/>
        <end position="116"/>
    </location>
</feature>
<dbReference type="InterPro" id="IPR002146">
    <property type="entry name" value="ATP_synth_b/b'su_bac/chlpt"/>
</dbReference>
<keyword evidence="13" id="KW-1003">Cell membrane</keyword>
<evidence type="ECO:0000256" key="4">
    <source>
        <dbReference type="ARBA" id="ARBA00022692"/>
    </source>
</evidence>
<evidence type="ECO:0000256" key="5">
    <source>
        <dbReference type="ARBA" id="ARBA00022781"/>
    </source>
</evidence>
<keyword evidence="6 13" id="KW-1133">Transmembrane helix</keyword>